<gene>
    <name evidence="1" type="ORF">BCR42DRAFT_418851</name>
</gene>
<reference evidence="1 2" key="1">
    <citation type="submission" date="2016-07" db="EMBL/GenBank/DDBJ databases">
        <title>Pervasive Adenine N6-methylation of Active Genes in Fungi.</title>
        <authorList>
            <consortium name="DOE Joint Genome Institute"/>
            <person name="Mondo S.J."/>
            <person name="Dannebaum R.O."/>
            <person name="Kuo R.C."/>
            <person name="Labutti K."/>
            <person name="Haridas S."/>
            <person name="Kuo A."/>
            <person name="Salamov A."/>
            <person name="Ahrendt S.R."/>
            <person name="Lipzen A."/>
            <person name="Sullivan W."/>
            <person name="Andreopoulos W.B."/>
            <person name="Clum A."/>
            <person name="Lindquist E."/>
            <person name="Daum C."/>
            <person name="Ramamoorthy G.K."/>
            <person name="Gryganskyi A."/>
            <person name="Culley D."/>
            <person name="Magnuson J.K."/>
            <person name="James T.Y."/>
            <person name="O'Malley M.A."/>
            <person name="Stajich J.E."/>
            <person name="Spatafora J.W."/>
            <person name="Visel A."/>
            <person name="Grigoriev I.V."/>
        </authorList>
    </citation>
    <scope>NUCLEOTIDE SEQUENCE [LARGE SCALE GENOMIC DNA]</scope>
    <source>
        <strain evidence="1 2">NRRL 1336</strain>
    </source>
</reference>
<comment type="caution">
    <text evidence="1">The sequence shown here is derived from an EMBL/GenBank/DDBJ whole genome shotgun (WGS) entry which is preliminary data.</text>
</comment>
<dbReference type="EMBL" id="MCGE01000016">
    <property type="protein sequence ID" value="ORZ13680.1"/>
    <property type="molecule type" value="Genomic_DNA"/>
</dbReference>
<keyword evidence="2" id="KW-1185">Reference proteome</keyword>
<dbReference type="Proteomes" id="UP000193560">
    <property type="component" value="Unassembled WGS sequence"/>
</dbReference>
<protein>
    <submittedName>
        <fullName evidence="1">Uncharacterized protein</fullName>
    </submittedName>
</protein>
<proteinExistence type="predicted"/>
<accession>A0A1X2IC58</accession>
<name>A0A1X2IC58_9FUNG</name>
<dbReference type="AlphaFoldDB" id="A0A1X2IC58"/>
<evidence type="ECO:0000313" key="2">
    <source>
        <dbReference type="Proteomes" id="UP000193560"/>
    </source>
</evidence>
<sequence>MPLLPLFRKLPWKAVSLSDLICIWNWLLAYDRHMRTEDMMAYPGCEALLARWLLTPVCWRGRSVFEYIIVF</sequence>
<evidence type="ECO:0000313" key="1">
    <source>
        <dbReference type="EMBL" id="ORZ13680.1"/>
    </source>
</evidence>
<organism evidence="1 2">
    <name type="scientific">Absidia repens</name>
    <dbReference type="NCBI Taxonomy" id="90262"/>
    <lineage>
        <taxon>Eukaryota</taxon>
        <taxon>Fungi</taxon>
        <taxon>Fungi incertae sedis</taxon>
        <taxon>Mucoromycota</taxon>
        <taxon>Mucoromycotina</taxon>
        <taxon>Mucoromycetes</taxon>
        <taxon>Mucorales</taxon>
        <taxon>Cunninghamellaceae</taxon>
        <taxon>Absidia</taxon>
    </lineage>
</organism>